<dbReference type="InterPro" id="IPR050320">
    <property type="entry name" value="N5-glutamine_MTase"/>
</dbReference>
<dbReference type="Gene3D" id="3.40.50.150">
    <property type="entry name" value="Vaccinia Virus protein VP39"/>
    <property type="match status" value="1"/>
</dbReference>
<dbReference type="CDD" id="cd02440">
    <property type="entry name" value="AdoMet_MTases"/>
    <property type="match status" value="1"/>
</dbReference>
<keyword evidence="1 4" id="KW-0808">Transferase</keyword>
<proteinExistence type="predicted"/>
<evidence type="ECO:0000256" key="2">
    <source>
        <dbReference type="ARBA" id="ARBA00022691"/>
    </source>
</evidence>
<dbReference type="PANTHER" id="PTHR18895">
    <property type="entry name" value="HEMK METHYLTRANSFERASE"/>
    <property type="match status" value="1"/>
</dbReference>
<keyword evidence="5" id="KW-1185">Reference proteome</keyword>
<dbReference type="PANTHER" id="PTHR18895:SF74">
    <property type="entry name" value="MTRF1L RELEASE FACTOR GLUTAMINE METHYLTRANSFERASE"/>
    <property type="match status" value="1"/>
</dbReference>
<accession>A0A846MB78</accession>
<protein>
    <submittedName>
        <fullName evidence="4">Methylase of polypeptide subunit release factors</fullName>
    </submittedName>
</protein>
<evidence type="ECO:0000313" key="5">
    <source>
        <dbReference type="Proteomes" id="UP000576821"/>
    </source>
</evidence>
<sequence>MQTCIFTDPKTLADPADLALVSLLHLLRGRGYHFVTPTPATHRLVTGRPDRKEARRIEDVLGWSLPFRDGLLDREVMDLLETAGALRDAGEGLRRSAFRVSSLQGELFVHSAFPTDDRDAVFFGPDSYRFANLIRSELEASPPGASAHLVDMGAGAGVGAIVAHRVSPTARLFMTDINPKALRLARINAHAAAVPAQFVEGDGLVDIEGPIDLILANPPYIIDPEKRAYRDGGALHGGAVALDMARRALDRLANGGRFILYTGTAIVDGADILGKALADLAEAKGCSLSYRELDPDVFGDELASDAYQDVDRIAVVGAVFRRGGGLGS</sequence>
<dbReference type="PROSITE" id="PS00092">
    <property type="entry name" value="N6_MTASE"/>
    <property type="match status" value="1"/>
</dbReference>
<keyword evidence="2" id="KW-0949">S-adenosyl-L-methionine</keyword>
<evidence type="ECO:0000259" key="3">
    <source>
        <dbReference type="Pfam" id="PF05175"/>
    </source>
</evidence>
<comment type="caution">
    <text evidence="4">The sequence shown here is derived from an EMBL/GenBank/DDBJ whole genome shotgun (WGS) entry which is preliminary data.</text>
</comment>
<reference evidence="4 5" key="1">
    <citation type="submission" date="2020-03" db="EMBL/GenBank/DDBJ databases">
        <title>Genomic Encyclopedia of Type Strains, Phase IV (KMG-IV): sequencing the most valuable type-strain genomes for metagenomic binning, comparative biology and taxonomic classification.</title>
        <authorList>
            <person name="Goeker M."/>
        </authorList>
    </citation>
    <scope>NUCLEOTIDE SEQUENCE [LARGE SCALE GENOMIC DNA]</scope>
    <source>
        <strain evidence="4 5">DSM 21299</strain>
    </source>
</reference>
<dbReference type="InterPro" id="IPR029063">
    <property type="entry name" value="SAM-dependent_MTases_sf"/>
</dbReference>
<dbReference type="EMBL" id="JAASQR010000003">
    <property type="protein sequence ID" value="NIJ17374.1"/>
    <property type="molecule type" value="Genomic_DNA"/>
</dbReference>
<dbReference type="Proteomes" id="UP000576821">
    <property type="component" value="Unassembled WGS sequence"/>
</dbReference>
<dbReference type="InterPro" id="IPR007848">
    <property type="entry name" value="Small_mtfrase_dom"/>
</dbReference>
<dbReference type="Pfam" id="PF05175">
    <property type="entry name" value="MTS"/>
    <property type="match status" value="1"/>
</dbReference>
<dbReference type="InterPro" id="IPR002052">
    <property type="entry name" value="DNA_methylase_N6_adenine_CS"/>
</dbReference>
<dbReference type="GO" id="GO:0032259">
    <property type="term" value="P:methylation"/>
    <property type="evidence" value="ECO:0007669"/>
    <property type="project" value="UniProtKB-KW"/>
</dbReference>
<dbReference type="AlphaFoldDB" id="A0A846MB78"/>
<dbReference type="GO" id="GO:0036009">
    <property type="term" value="F:protein-glutamine N-methyltransferase activity"/>
    <property type="evidence" value="ECO:0007669"/>
    <property type="project" value="TreeGrafter"/>
</dbReference>
<name>A0A846MB78_9SPHN</name>
<organism evidence="4 5">
    <name type="scientific">Sphingobium vermicomposti</name>
    <dbReference type="NCBI Taxonomy" id="529005"/>
    <lineage>
        <taxon>Bacteria</taxon>
        <taxon>Pseudomonadati</taxon>
        <taxon>Pseudomonadota</taxon>
        <taxon>Alphaproteobacteria</taxon>
        <taxon>Sphingomonadales</taxon>
        <taxon>Sphingomonadaceae</taxon>
        <taxon>Sphingobium</taxon>
    </lineage>
</organism>
<dbReference type="GO" id="GO:0003676">
    <property type="term" value="F:nucleic acid binding"/>
    <property type="evidence" value="ECO:0007669"/>
    <property type="project" value="InterPro"/>
</dbReference>
<evidence type="ECO:0000313" key="4">
    <source>
        <dbReference type="EMBL" id="NIJ17374.1"/>
    </source>
</evidence>
<gene>
    <name evidence="4" type="ORF">FHS54_002363</name>
</gene>
<keyword evidence="1 4" id="KW-0489">Methyltransferase</keyword>
<evidence type="ECO:0000256" key="1">
    <source>
        <dbReference type="ARBA" id="ARBA00022603"/>
    </source>
</evidence>
<dbReference type="SUPFAM" id="SSF53335">
    <property type="entry name" value="S-adenosyl-L-methionine-dependent methyltransferases"/>
    <property type="match status" value="1"/>
</dbReference>
<feature type="domain" description="Methyltransferase small" evidence="3">
    <location>
        <begin position="138"/>
        <end position="260"/>
    </location>
</feature>